<reference evidence="8" key="1">
    <citation type="submission" date="2025-08" db="UniProtKB">
        <authorList>
            <consortium name="RefSeq"/>
        </authorList>
    </citation>
    <scope>IDENTIFICATION</scope>
    <source>
        <tissue evidence="8">Entire body</tissue>
    </source>
</reference>
<protein>
    <submittedName>
        <fullName evidence="8">Uncharacterized protein LOC108736112</fullName>
    </submittedName>
</protein>
<dbReference type="KEGG" id="apln:108736112"/>
<keyword evidence="1" id="KW-0433">Leucine-rich repeat</keyword>
<feature type="region of interest" description="Disordered" evidence="4">
    <location>
        <begin position="545"/>
        <end position="579"/>
    </location>
</feature>
<dbReference type="Proteomes" id="UP000192223">
    <property type="component" value="Unplaced"/>
</dbReference>
<feature type="region of interest" description="Disordered" evidence="4">
    <location>
        <begin position="245"/>
        <end position="438"/>
    </location>
</feature>
<evidence type="ECO:0000256" key="3">
    <source>
        <dbReference type="ARBA" id="ARBA00022737"/>
    </source>
</evidence>
<sequence>MEIHFEFVLILAIVLCGAAEEKQDNADYDTTILNLSGQGWKNLDSIAFSLYPNVEEIDLSNNNLEILREDVFQNNKKLKKLNLANNKDLFLPEYATLLISDIEELNLTQCNIYELPSNIFDGLQNLKIIDLRNNPLKIVESFTFNALQNPQVLFLPYSAEETIHEICTSVEQLEIIVDSKENHTYKCLNNTIYHKESSSGKLHQITPIQHEETETGGDFKETDENDKIDMVSEEVYPFMDQEQNDQPAAYGYDGSGDESPSESDKIEDVKTLDTTSNVTAEESKAQDVQKENTATDLPPVQVKGPPSPEEIKTSTDGATEPTVEETVGKSNESATNLLETNGQQPSETVQQQPETTSNQSESVPQQSESSPQSSETIPQQSETNTQQSETKPQPSETSPRHPQVMVALQTDVKKETHSSHKETGPDTTSPTNLDTEKNVFTRKNQAVLSSATFTNSDTHAEEKHEHLKTEEESNGVDPRASAGNISKGEIKAEGSTEKSTSNANIFIILGVAVVCIGLAAFGYRWYKNRTYKAANTEEPVERELKEISVHHNNGIPKQEQEPLMQNPSGEDDNKRNGSN</sequence>
<dbReference type="InterPro" id="IPR001611">
    <property type="entry name" value="Leu-rich_rpt"/>
</dbReference>
<evidence type="ECO:0000256" key="6">
    <source>
        <dbReference type="SAM" id="SignalP"/>
    </source>
</evidence>
<dbReference type="PANTHER" id="PTHR24373">
    <property type="entry name" value="SLIT RELATED LEUCINE-RICH REPEAT NEURONAL PROTEIN"/>
    <property type="match status" value="1"/>
</dbReference>
<dbReference type="SUPFAM" id="SSF52058">
    <property type="entry name" value="L domain-like"/>
    <property type="match status" value="1"/>
</dbReference>
<accession>A0A1W4WJ01</accession>
<proteinExistence type="predicted"/>
<keyword evidence="5" id="KW-0472">Membrane</keyword>
<dbReference type="Pfam" id="PF13855">
    <property type="entry name" value="LRR_8"/>
    <property type="match status" value="2"/>
</dbReference>
<dbReference type="InterPro" id="IPR003591">
    <property type="entry name" value="Leu-rich_rpt_typical-subtyp"/>
</dbReference>
<dbReference type="InterPro" id="IPR050328">
    <property type="entry name" value="Dev_Immune_Receptor"/>
</dbReference>
<evidence type="ECO:0000256" key="1">
    <source>
        <dbReference type="ARBA" id="ARBA00022614"/>
    </source>
</evidence>
<evidence type="ECO:0000256" key="5">
    <source>
        <dbReference type="SAM" id="Phobius"/>
    </source>
</evidence>
<dbReference type="SMART" id="SM00369">
    <property type="entry name" value="LRR_TYP"/>
    <property type="match status" value="3"/>
</dbReference>
<feature type="transmembrane region" description="Helical" evidence="5">
    <location>
        <begin position="505"/>
        <end position="526"/>
    </location>
</feature>
<evidence type="ECO:0000256" key="4">
    <source>
        <dbReference type="SAM" id="MobiDB-lite"/>
    </source>
</evidence>
<evidence type="ECO:0000313" key="8">
    <source>
        <dbReference type="RefSeq" id="XP_018323909.1"/>
    </source>
</evidence>
<evidence type="ECO:0000313" key="7">
    <source>
        <dbReference type="Proteomes" id="UP000192223"/>
    </source>
</evidence>
<keyword evidence="3" id="KW-0677">Repeat</keyword>
<feature type="region of interest" description="Disordered" evidence="4">
    <location>
        <begin position="456"/>
        <end position="499"/>
    </location>
</feature>
<evidence type="ECO:0000256" key="2">
    <source>
        <dbReference type="ARBA" id="ARBA00022729"/>
    </source>
</evidence>
<dbReference type="InParanoid" id="A0A1W4WJ01"/>
<dbReference type="Gene3D" id="3.80.10.10">
    <property type="entry name" value="Ribonuclease Inhibitor"/>
    <property type="match status" value="1"/>
</dbReference>
<name>A0A1W4WJ01_AGRPL</name>
<feature type="compositionally biased region" description="Basic and acidic residues" evidence="4">
    <location>
        <begin position="262"/>
        <end position="271"/>
    </location>
</feature>
<feature type="compositionally biased region" description="Polar residues" evidence="4">
    <location>
        <begin position="328"/>
        <end position="356"/>
    </location>
</feature>
<feature type="compositionally biased region" description="Low complexity" evidence="4">
    <location>
        <begin position="357"/>
        <end position="390"/>
    </location>
</feature>
<feature type="compositionally biased region" description="Basic and acidic residues" evidence="4">
    <location>
        <begin position="411"/>
        <end position="424"/>
    </location>
</feature>
<dbReference type="PANTHER" id="PTHR24373:SF275">
    <property type="entry name" value="TIR DOMAIN-CONTAINING PROTEIN"/>
    <property type="match status" value="1"/>
</dbReference>
<keyword evidence="2 6" id="KW-0732">Signal</keyword>
<feature type="compositionally biased region" description="Basic and acidic residues" evidence="4">
    <location>
        <begin position="281"/>
        <end position="290"/>
    </location>
</feature>
<dbReference type="AlphaFoldDB" id="A0A1W4WJ01"/>
<dbReference type="RefSeq" id="XP_018323909.1">
    <property type="nucleotide sequence ID" value="XM_018468407.2"/>
</dbReference>
<feature type="chain" id="PRO_5010741991" evidence="6">
    <location>
        <begin position="20"/>
        <end position="579"/>
    </location>
</feature>
<keyword evidence="5" id="KW-0812">Transmembrane</keyword>
<dbReference type="GeneID" id="108736112"/>
<gene>
    <name evidence="8" type="primary">LOC108736112</name>
</gene>
<organism evidence="7 8">
    <name type="scientific">Agrilus planipennis</name>
    <name type="common">Emerald ash borer</name>
    <name type="synonym">Agrilus marcopoli</name>
    <dbReference type="NCBI Taxonomy" id="224129"/>
    <lineage>
        <taxon>Eukaryota</taxon>
        <taxon>Metazoa</taxon>
        <taxon>Ecdysozoa</taxon>
        <taxon>Arthropoda</taxon>
        <taxon>Hexapoda</taxon>
        <taxon>Insecta</taxon>
        <taxon>Pterygota</taxon>
        <taxon>Neoptera</taxon>
        <taxon>Endopterygota</taxon>
        <taxon>Coleoptera</taxon>
        <taxon>Polyphaga</taxon>
        <taxon>Elateriformia</taxon>
        <taxon>Buprestoidea</taxon>
        <taxon>Buprestidae</taxon>
        <taxon>Agrilinae</taxon>
        <taxon>Agrilus</taxon>
    </lineage>
</organism>
<keyword evidence="7" id="KW-1185">Reference proteome</keyword>
<feature type="compositionally biased region" description="Basic and acidic residues" evidence="4">
    <location>
        <begin position="458"/>
        <end position="471"/>
    </location>
</feature>
<keyword evidence="5" id="KW-1133">Transmembrane helix</keyword>
<dbReference type="OrthoDB" id="4691307at2759"/>
<dbReference type="InterPro" id="IPR032675">
    <property type="entry name" value="LRR_dom_sf"/>
</dbReference>
<feature type="signal peptide" evidence="6">
    <location>
        <begin position="1"/>
        <end position="19"/>
    </location>
</feature>